<evidence type="ECO:0000313" key="1">
    <source>
        <dbReference type="EMBL" id="JAD72429.1"/>
    </source>
</evidence>
<accession>A0A0A9C7Y5</accession>
<dbReference type="AlphaFoldDB" id="A0A0A9C7Y5"/>
<reference evidence="1" key="2">
    <citation type="journal article" date="2015" name="Data Brief">
        <title>Shoot transcriptome of the giant reed, Arundo donax.</title>
        <authorList>
            <person name="Barrero R.A."/>
            <person name="Guerrero F.D."/>
            <person name="Moolhuijzen P."/>
            <person name="Goolsby J.A."/>
            <person name="Tidwell J."/>
            <person name="Bellgard S.E."/>
            <person name="Bellgard M.I."/>
        </authorList>
    </citation>
    <scope>NUCLEOTIDE SEQUENCE</scope>
    <source>
        <tissue evidence="1">Shoot tissue taken approximately 20 cm above the soil surface</tissue>
    </source>
</reference>
<organism evidence="1">
    <name type="scientific">Arundo donax</name>
    <name type="common">Giant reed</name>
    <name type="synonym">Donax arundinaceus</name>
    <dbReference type="NCBI Taxonomy" id="35708"/>
    <lineage>
        <taxon>Eukaryota</taxon>
        <taxon>Viridiplantae</taxon>
        <taxon>Streptophyta</taxon>
        <taxon>Embryophyta</taxon>
        <taxon>Tracheophyta</taxon>
        <taxon>Spermatophyta</taxon>
        <taxon>Magnoliopsida</taxon>
        <taxon>Liliopsida</taxon>
        <taxon>Poales</taxon>
        <taxon>Poaceae</taxon>
        <taxon>PACMAD clade</taxon>
        <taxon>Arundinoideae</taxon>
        <taxon>Arundineae</taxon>
        <taxon>Arundo</taxon>
    </lineage>
</organism>
<proteinExistence type="predicted"/>
<name>A0A0A9C7Y5_ARUDO</name>
<dbReference type="EMBL" id="GBRH01225466">
    <property type="protein sequence ID" value="JAD72429.1"/>
    <property type="molecule type" value="Transcribed_RNA"/>
</dbReference>
<sequence>MVKPTRDIRQVNIALLFHLVSSLLLSNE</sequence>
<protein>
    <submittedName>
        <fullName evidence="1">Uncharacterized protein</fullName>
    </submittedName>
</protein>
<reference evidence="1" key="1">
    <citation type="submission" date="2014-09" db="EMBL/GenBank/DDBJ databases">
        <authorList>
            <person name="Magalhaes I.L.F."/>
            <person name="Oliveira U."/>
            <person name="Santos F.R."/>
            <person name="Vidigal T.H.D.A."/>
            <person name="Brescovit A.D."/>
            <person name="Santos A.J."/>
        </authorList>
    </citation>
    <scope>NUCLEOTIDE SEQUENCE</scope>
    <source>
        <tissue evidence="1">Shoot tissue taken approximately 20 cm above the soil surface</tissue>
    </source>
</reference>